<name>A0A078B4B8_STYLE</name>
<dbReference type="AlphaFoldDB" id="A0A078B4B8"/>
<evidence type="ECO:0008006" key="3">
    <source>
        <dbReference type="Google" id="ProtNLM"/>
    </source>
</evidence>
<gene>
    <name evidence="1" type="primary">Contig19296.g20455</name>
    <name evidence="1" type="ORF">STYLEM_18451</name>
</gene>
<dbReference type="InParanoid" id="A0A078B4B8"/>
<dbReference type="EMBL" id="CCKQ01017434">
    <property type="protein sequence ID" value="CDW89319.1"/>
    <property type="molecule type" value="Genomic_DNA"/>
</dbReference>
<accession>A0A078B4B8</accession>
<protein>
    <recommendedName>
        <fullName evidence="3">Glycosyl transferase family 1 domain-containing protein</fullName>
    </recommendedName>
</protein>
<dbReference type="OrthoDB" id="422581at2759"/>
<dbReference type="SUPFAM" id="SSF53756">
    <property type="entry name" value="UDP-Glycosyltransferase/glycogen phosphorylase"/>
    <property type="match status" value="1"/>
</dbReference>
<dbReference type="Gene3D" id="3.40.50.2000">
    <property type="entry name" value="Glycogen Phosphorylase B"/>
    <property type="match status" value="1"/>
</dbReference>
<evidence type="ECO:0000313" key="2">
    <source>
        <dbReference type="Proteomes" id="UP000039865"/>
    </source>
</evidence>
<evidence type="ECO:0000313" key="1">
    <source>
        <dbReference type="EMBL" id="CDW89319.1"/>
    </source>
</evidence>
<keyword evidence="2" id="KW-1185">Reference proteome</keyword>
<proteinExistence type="predicted"/>
<reference evidence="1 2" key="1">
    <citation type="submission" date="2014-06" db="EMBL/GenBank/DDBJ databases">
        <authorList>
            <person name="Swart Estienne"/>
        </authorList>
    </citation>
    <scope>NUCLEOTIDE SEQUENCE [LARGE SCALE GENOMIC DNA]</scope>
    <source>
        <strain evidence="1 2">130c</strain>
    </source>
</reference>
<sequence>MQEYKNELLEYVQPSKFNDHLVLVYSVDDRESQQSIQFFEIMAAHLNNSGVIVALTDMTSSMFQGIWRFNANYVRFYGKAFGHSFIYVYEPKTVRGYKDFLMKNSKLYEQFIKQDPRLKGENLIKNYHLRHCENRDRNPKLLMEWFLYEIEDWDKVIDLYLKEDQHKNHKGYSLSTIDDWNGENFGSPYFWIIDRETKKPLKVMMLAQPQWEASKNRTRTLMKRGFMTLTISSFRSFPVFVQWEYDTDGTIKAMDRRFIDFMKNFAGCLHNARNPRVDLAHIVNPKLLFAESDIQFTHVNNYLKNYKIRYDVKKYDFMLSVLCNSEWQGEMKNWTLGVQIMEKLLSQGDYKILLVGRLPPPSLEGKIDRVPMLSSPEFFEKIANSKVLLVPSMSDASPRIITQALALNTPVIVNKYIAGGWKYVNEQTGSFIENADDIVDIFNDIEKRRKNGILQPQKWYAEHYKIQHQRLRIFIEMLWFKYGFDTDINGLDPIDDKVIHQIQDIIPV</sequence>
<dbReference type="Proteomes" id="UP000039865">
    <property type="component" value="Unassembled WGS sequence"/>
</dbReference>
<organism evidence="1 2">
    <name type="scientific">Stylonychia lemnae</name>
    <name type="common">Ciliate</name>
    <dbReference type="NCBI Taxonomy" id="5949"/>
    <lineage>
        <taxon>Eukaryota</taxon>
        <taxon>Sar</taxon>
        <taxon>Alveolata</taxon>
        <taxon>Ciliophora</taxon>
        <taxon>Intramacronucleata</taxon>
        <taxon>Spirotrichea</taxon>
        <taxon>Stichotrichia</taxon>
        <taxon>Sporadotrichida</taxon>
        <taxon>Oxytrichidae</taxon>
        <taxon>Stylonychinae</taxon>
        <taxon>Stylonychia</taxon>
    </lineage>
</organism>